<dbReference type="EMBL" id="JXTC01000640">
    <property type="protein sequence ID" value="PON42257.1"/>
    <property type="molecule type" value="Genomic_DNA"/>
</dbReference>
<evidence type="ECO:0000313" key="2">
    <source>
        <dbReference type="Proteomes" id="UP000237000"/>
    </source>
</evidence>
<name>A0A2P5B0B9_TREOI</name>
<gene>
    <name evidence="1" type="ORF">TorRG33x02_336210</name>
</gene>
<protein>
    <recommendedName>
        <fullName evidence="3">Ankyrin repeat-containing domain containing protein</fullName>
    </recommendedName>
</protein>
<evidence type="ECO:0008006" key="3">
    <source>
        <dbReference type="Google" id="ProtNLM"/>
    </source>
</evidence>
<dbReference type="Proteomes" id="UP000237000">
    <property type="component" value="Unassembled WGS sequence"/>
</dbReference>
<proteinExistence type="predicted"/>
<comment type="caution">
    <text evidence="1">The sequence shown here is derived from an EMBL/GenBank/DDBJ whole genome shotgun (WGS) entry which is preliminary data.</text>
</comment>
<organism evidence="1 2">
    <name type="scientific">Trema orientale</name>
    <name type="common">Charcoal tree</name>
    <name type="synonym">Celtis orientalis</name>
    <dbReference type="NCBI Taxonomy" id="63057"/>
    <lineage>
        <taxon>Eukaryota</taxon>
        <taxon>Viridiplantae</taxon>
        <taxon>Streptophyta</taxon>
        <taxon>Embryophyta</taxon>
        <taxon>Tracheophyta</taxon>
        <taxon>Spermatophyta</taxon>
        <taxon>Magnoliopsida</taxon>
        <taxon>eudicotyledons</taxon>
        <taxon>Gunneridae</taxon>
        <taxon>Pentapetalae</taxon>
        <taxon>rosids</taxon>
        <taxon>fabids</taxon>
        <taxon>Rosales</taxon>
        <taxon>Cannabaceae</taxon>
        <taxon>Trema</taxon>
    </lineage>
</organism>
<evidence type="ECO:0000313" key="1">
    <source>
        <dbReference type="EMBL" id="PON42257.1"/>
    </source>
</evidence>
<reference evidence="2" key="1">
    <citation type="submission" date="2016-06" db="EMBL/GenBank/DDBJ databases">
        <title>Parallel loss of symbiosis genes in relatives of nitrogen-fixing non-legume Parasponia.</title>
        <authorList>
            <person name="Van Velzen R."/>
            <person name="Holmer R."/>
            <person name="Bu F."/>
            <person name="Rutten L."/>
            <person name="Van Zeijl A."/>
            <person name="Liu W."/>
            <person name="Santuari L."/>
            <person name="Cao Q."/>
            <person name="Sharma T."/>
            <person name="Shen D."/>
            <person name="Roswanjaya Y."/>
            <person name="Wardhani T."/>
            <person name="Kalhor M.S."/>
            <person name="Jansen J."/>
            <person name="Van den Hoogen J."/>
            <person name="Gungor B."/>
            <person name="Hartog M."/>
            <person name="Hontelez J."/>
            <person name="Verver J."/>
            <person name="Yang W.-C."/>
            <person name="Schijlen E."/>
            <person name="Repin R."/>
            <person name="Schilthuizen M."/>
            <person name="Schranz E."/>
            <person name="Heidstra R."/>
            <person name="Miyata K."/>
            <person name="Fedorova E."/>
            <person name="Kohlen W."/>
            <person name="Bisseling T."/>
            <person name="Smit S."/>
            <person name="Geurts R."/>
        </authorList>
    </citation>
    <scope>NUCLEOTIDE SEQUENCE [LARGE SCALE GENOMIC DNA]</scope>
    <source>
        <strain evidence="2">cv. RG33-2</strain>
    </source>
</reference>
<dbReference type="InParanoid" id="A0A2P5B0B9"/>
<dbReference type="OrthoDB" id="7729168at2759"/>
<sequence length="110" mass="13061">MSSYAQSFFKQYYLRRLFDAAENGTEAELDVIMARKPKVLEEFLEDDFVLSPLHVSVKRGHYKFTMEILRMFPDMVLKHSNERGLPYCHFEWELSDSLPFNQSQAETSHY</sequence>
<accession>A0A2P5B0B9</accession>
<keyword evidence="2" id="KW-1185">Reference proteome</keyword>
<dbReference type="AlphaFoldDB" id="A0A2P5B0B9"/>